<reference evidence="9 10" key="1">
    <citation type="submission" date="2015-07" db="EMBL/GenBank/DDBJ databases">
        <title>The genome of Melipona quadrifasciata.</title>
        <authorList>
            <person name="Pan H."/>
            <person name="Kapheim K."/>
        </authorList>
    </citation>
    <scope>NUCLEOTIDE SEQUENCE [LARGE SCALE GENOMIC DNA]</scope>
    <source>
        <strain evidence="9">0111107301</strain>
        <tissue evidence="9">Whole body</tissue>
    </source>
</reference>
<name>A0A0M9A9E1_9HYME</name>
<dbReference type="GO" id="GO:0003676">
    <property type="term" value="F:nucleic acid binding"/>
    <property type="evidence" value="ECO:0007669"/>
    <property type="project" value="InterPro"/>
</dbReference>
<evidence type="ECO:0000313" key="10">
    <source>
        <dbReference type="Proteomes" id="UP000053105"/>
    </source>
</evidence>
<feature type="domain" description="ATP-dependent DNA helicase RecQ zinc-binding" evidence="8">
    <location>
        <begin position="371"/>
        <end position="418"/>
    </location>
</feature>
<gene>
    <name evidence="9" type="ORF">WN51_11518</name>
</gene>
<dbReference type="InterPro" id="IPR032284">
    <property type="entry name" value="RecQ_Zn-bd"/>
</dbReference>
<dbReference type="Proteomes" id="UP000053105">
    <property type="component" value="Unassembled WGS sequence"/>
</dbReference>
<organism evidence="9 10">
    <name type="scientific">Melipona quadrifasciata</name>
    <dbReference type="NCBI Taxonomy" id="166423"/>
    <lineage>
        <taxon>Eukaryota</taxon>
        <taxon>Metazoa</taxon>
        <taxon>Ecdysozoa</taxon>
        <taxon>Arthropoda</taxon>
        <taxon>Hexapoda</taxon>
        <taxon>Insecta</taxon>
        <taxon>Pterygota</taxon>
        <taxon>Neoptera</taxon>
        <taxon>Endopterygota</taxon>
        <taxon>Hymenoptera</taxon>
        <taxon>Apocrita</taxon>
        <taxon>Aculeata</taxon>
        <taxon>Apoidea</taxon>
        <taxon>Anthophila</taxon>
        <taxon>Apidae</taxon>
        <taxon>Melipona</taxon>
    </lineage>
</organism>
<comment type="similarity">
    <text evidence="1 5">Belongs to the helicase family. RecQ subfamily.</text>
</comment>
<feature type="compositionally biased region" description="Polar residues" evidence="6">
    <location>
        <begin position="489"/>
        <end position="499"/>
    </location>
</feature>
<evidence type="ECO:0000259" key="8">
    <source>
        <dbReference type="Pfam" id="PF16124"/>
    </source>
</evidence>
<evidence type="ECO:0000259" key="7">
    <source>
        <dbReference type="Pfam" id="PF00270"/>
    </source>
</evidence>
<dbReference type="GO" id="GO:0043138">
    <property type="term" value="F:3'-5' DNA helicase activity"/>
    <property type="evidence" value="ECO:0007669"/>
    <property type="project" value="UniProtKB-EC"/>
</dbReference>
<keyword evidence="5" id="KW-0539">Nucleus</keyword>
<sequence length="752" mass="87189">MKYCKSVLKNVFGYENFKSKIQEKAVIAICIGVRYVFISMPPGFGRSLCYQLPVFLRKGIGIVFSPKLSFIKKEVEFLRSKRINVGLLSKNTKINERDNVLNDLTSECPKIVLLYVTLEMNTMTYFKELLVLLKKRNLLSHIVFNETHCLSEWGYDYKPGYKNINTFNKVLEHVPKIAVTTTVTNKVMIDICKFLTSEHVKIFKLPVQKINVYFDVWFVDILYDPIDHLKKFITTVLSLFDLSNKTHKGFGIIYCREVSTVELLQNKLKDLGVSTLVYHHKLKNSTQRRIENEWISEKIRVIITTYNYGFIYKKKIRCIVHWTIPENIAKYYRECAQTHLKNDHAYCRIYFSTDEYFSVKLGIKNHKVINDLEHTQIRLNEYNKFVSYCLSIMCRHTTISRYFGHVMPPCKTNCDVCKDEERAMIRTHKFIAYSEGCKGVKYNIYDVNEDLKKHQQKQLEEQLDVISKVKEAEVEEAAENSLEIEHTSTKVTEQSNVTPKITKESKDSSEMGHKSSESSDKKITLNRNCNVQFMKLNKGKELPAEDISLRKTDHSVDRDIKNNTENTVKPAKDNSLTIQSSEPMITQSLLNKYKLDTKAISLELCSSRNNIYRSTKQKIITTGSCNNKNEQSSSNVLKVDDEIKMGIEKRNHTSRQNSRGPVIIEDKLLDKTLKKRFIIVDTCPEKKRRKLELENKRTIGTGINRNGGNASGSCIGQIRNDTDKNSTCDNRIEYIINKYKLNKHSITLTQKK</sequence>
<dbReference type="Pfam" id="PF00270">
    <property type="entry name" value="DEAD"/>
    <property type="match status" value="1"/>
</dbReference>
<feature type="region of interest" description="Disordered" evidence="6">
    <location>
        <begin position="477"/>
        <end position="523"/>
    </location>
</feature>
<dbReference type="OrthoDB" id="10261556at2759"/>
<dbReference type="InterPro" id="IPR011545">
    <property type="entry name" value="DEAD/DEAH_box_helicase_dom"/>
</dbReference>
<keyword evidence="3 5" id="KW-0347">Helicase</keyword>
<protein>
    <recommendedName>
        <fullName evidence="5">ATP-dependent DNA helicase</fullName>
        <ecNumber evidence="5">5.6.2.4</ecNumber>
    </recommendedName>
</protein>
<dbReference type="NCBIfam" id="TIGR00614">
    <property type="entry name" value="recQ_fam"/>
    <property type="match status" value="1"/>
</dbReference>
<evidence type="ECO:0000256" key="6">
    <source>
        <dbReference type="SAM" id="MobiDB-lite"/>
    </source>
</evidence>
<evidence type="ECO:0000256" key="1">
    <source>
        <dbReference type="ARBA" id="ARBA00005446"/>
    </source>
</evidence>
<dbReference type="GO" id="GO:0005737">
    <property type="term" value="C:cytoplasm"/>
    <property type="evidence" value="ECO:0007669"/>
    <property type="project" value="TreeGrafter"/>
</dbReference>
<dbReference type="PANTHER" id="PTHR13710">
    <property type="entry name" value="DNA HELICASE RECQ FAMILY MEMBER"/>
    <property type="match status" value="1"/>
</dbReference>
<dbReference type="GO" id="GO:0000724">
    <property type="term" value="P:double-strand break repair via homologous recombination"/>
    <property type="evidence" value="ECO:0007669"/>
    <property type="project" value="TreeGrafter"/>
</dbReference>
<comment type="catalytic activity">
    <reaction evidence="5">
        <text>Couples ATP hydrolysis with the unwinding of duplex DNA by translocating in the 3'-5' direction.</text>
        <dbReference type="EC" id="5.6.2.4"/>
    </reaction>
</comment>
<evidence type="ECO:0000313" key="9">
    <source>
        <dbReference type="EMBL" id="KOX79907.1"/>
    </source>
</evidence>
<dbReference type="InterPro" id="IPR027417">
    <property type="entry name" value="P-loop_NTPase"/>
</dbReference>
<dbReference type="InterPro" id="IPR004589">
    <property type="entry name" value="DNA_helicase_ATP-dep_RecQ"/>
</dbReference>
<accession>A0A0M9A9E1</accession>
<evidence type="ECO:0000256" key="3">
    <source>
        <dbReference type="ARBA" id="ARBA00022806"/>
    </source>
</evidence>
<comment type="catalytic activity">
    <reaction evidence="4 5">
        <text>ATP + H2O = ADP + phosphate + H(+)</text>
        <dbReference type="Rhea" id="RHEA:13065"/>
        <dbReference type="ChEBI" id="CHEBI:15377"/>
        <dbReference type="ChEBI" id="CHEBI:15378"/>
        <dbReference type="ChEBI" id="CHEBI:30616"/>
        <dbReference type="ChEBI" id="CHEBI:43474"/>
        <dbReference type="ChEBI" id="CHEBI:456216"/>
    </reaction>
</comment>
<dbReference type="GO" id="GO:0016887">
    <property type="term" value="F:ATP hydrolysis activity"/>
    <property type="evidence" value="ECO:0007669"/>
    <property type="project" value="RHEA"/>
</dbReference>
<dbReference type="STRING" id="166423.A0A0M9A9E1"/>
<evidence type="ECO:0000256" key="4">
    <source>
        <dbReference type="ARBA" id="ARBA00049360"/>
    </source>
</evidence>
<keyword evidence="10" id="KW-1185">Reference proteome</keyword>
<keyword evidence="5" id="KW-0547">Nucleotide-binding</keyword>
<evidence type="ECO:0000256" key="5">
    <source>
        <dbReference type="RuleBase" id="RU364117"/>
    </source>
</evidence>
<dbReference type="GO" id="GO:0005634">
    <property type="term" value="C:nucleus"/>
    <property type="evidence" value="ECO:0007669"/>
    <property type="project" value="UniProtKB-SubCell"/>
</dbReference>
<feature type="domain" description="DEAD/DEAH-box helicase" evidence="7">
    <location>
        <begin position="20"/>
        <end position="186"/>
    </location>
</feature>
<dbReference type="EMBL" id="KQ435710">
    <property type="protein sequence ID" value="KOX79907.1"/>
    <property type="molecule type" value="Genomic_DNA"/>
</dbReference>
<dbReference type="PANTHER" id="PTHR13710:SF152">
    <property type="entry name" value="ATP-DEPENDENT DNA HELICASE Q5"/>
    <property type="match status" value="1"/>
</dbReference>
<dbReference type="EC" id="5.6.2.4" evidence="5"/>
<evidence type="ECO:0000256" key="2">
    <source>
        <dbReference type="ARBA" id="ARBA00022801"/>
    </source>
</evidence>
<dbReference type="GO" id="GO:0009378">
    <property type="term" value="F:four-way junction helicase activity"/>
    <property type="evidence" value="ECO:0007669"/>
    <property type="project" value="TreeGrafter"/>
</dbReference>
<dbReference type="AlphaFoldDB" id="A0A0M9A9E1"/>
<comment type="subcellular location">
    <subcellularLocation>
        <location evidence="5">Nucleus</location>
    </subcellularLocation>
</comment>
<feature type="compositionally biased region" description="Basic and acidic residues" evidence="6">
    <location>
        <begin position="501"/>
        <end position="523"/>
    </location>
</feature>
<keyword evidence="2 5" id="KW-0378">Hydrolase</keyword>
<dbReference type="GO" id="GO:0005524">
    <property type="term" value="F:ATP binding"/>
    <property type="evidence" value="ECO:0007669"/>
    <property type="project" value="UniProtKB-KW"/>
</dbReference>
<proteinExistence type="inferred from homology"/>
<keyword evidence="5" id="KW-0067">ATP-binding</keyword>
<dbReference type="Pfam" id="PF16124">
    <property type="entry name" value="RecQ_Zn_bind"/>
    <property type="match status" value="1"/>
</dbReference>
<dbReference type="GO" id="GO:0005694">
    <property type="term" value="C:chromosome"/>
    <property type="evidence" value="ECO:0007669"/>
    <property type="project" value="TreeGrafter"/>
</dbReference>
<dbReference type="SUPFAM" id="SSF52540">
    <property type="entry name" value="P-loop containing nucleoside triphosphate hydrolases"/>
    <property type="match status" value="2"/>
</dbReference>
<dbReference type="Gene3D" id="3.40.50.300">
    <property type="entry name" value="P-loop containing nucleotide triphosphate hydrolases"/>
    <property type="match status" value="2"/>
</dbReference>